<feature type="compositionally biased region" description="Low complexity" evidence="1">
    <location>
        <begin position="197"/>
        <end position="213"/>
    </location>
</feature>
<dbReference type="Proteomes" id="UP000240552">
    <property type="component" value="Segment"/>
</dbReference>
<gene>
    <name evidence="2" type="primary">L324</name>
    <name evidence="3" type="ORF">MIMI_L324</name>
</gene>
<reference evidence="8 9" key="3">
    <citation type="submission" date="2014-10" db="EMBL/GenBank/DDBJ databases">
        <title>Pan-genome analysis of Brazilian lineage A amoebal mimiviruses.</title>
        <authorList>
            <person name="Assis F.L."/>
            <person name="Abrahao J.S."/>
            <person name="Kroon E.G."/>
            <person name="Dornas F.P."/>
            <person name="Andrade K.R."/>
            <person name="Borato P.V.M."/>
            <person name="Pilotto M.R."/>
            <person name="Benamar S."/>
            <person name="LaScola B."/>
            <person name="Colson P."/>
        </authorList>
    </citation>
    <scope>NUCLEOTIDE SEQUENCE [LARGE SCALE GENOMIC DNA]</scope>
    <source>
        <strain evidence="5 9">Amazonia</strain>
        <strain evidence="4 8">Oyster</strain>
    </source>
</reference>
<evidence type="ECO:0000313" key="8">
    <source>
        <dbReference type="Proteomes" id="UP000241474"/>
    </source>
</evidence>
<dbReference type="EMBL" id="KM982403">
    <property type="protein sequence ID" value="AKI80989.1"/>
    <property type="molecule type" value="Genomic_DNA"/>
</dbReference>
<accession>E3VZV4</accession>
<dbReference type="Proteomes" id="UP000274448">
    <property type="component" value="Segment"/>
</dbReference>
<reference evidence="2 6" key="2">
    <citation type="journal article" date="2011" name="Virol. J.">
        <title>Breaking the 1000-gene barrier for Mimivirus using ultra-deep genome and transcriptome sequencing.</title>
        <authorList>
            <person name="Legendre M."/>
            <person name="Santini S."/>
            <person name="Rico A."/>
            <person name="Abergel C."/>
            <person name="Claverie J.M."/>
        </authorList>
    </citation>
    <scope>NUCLEOTIDE SEQUENCE [LARGE SCALE GENOMIC DNA]</scope>
</reference>
<keyword evidence="6" id="KW-1185">Reference proteome</keyword>
<evidence type="ECO:0000313" key="9">
    <source>
        <dbReference type="Proteomes" id="UP000274448"/>
    </source>
</evidence>
<feature type="region of interest" description="Disordered" evidence="1">
    <location>
        <begin position="169"/>
        <end position="268"/>
    </location>
</feature>
<dbReference type="OrthoDB" id="28786at10239"/>
<evidence type="ECO:0000313" key="5">
    <source>
        <dbReference type="EMBL" id="AKI80989.1"/>
    </source>
</evidence>
<protein>
    <submittedName>
        <fullName evidence="3">Uncharacterized protein L324</fullName>
    </submittedName>
</protein>
<feature type="compositionally biased region" description="Acidic residues" evidence="1">
    <location>
        <begin position="244"/>
        <end position="260"/>
    </location>
</feature>
<organismHost>
    <name type="scientific">Acanthamoeba polyphaga</name>
    <name type="common">Amoeba</name>
    <dbReference type="NCBI Taxonomy" id="5757"/>
</organismHost>
<dbReference type="EMBL" id="KM982401">
    <property type="protein sequence ID" value="AKI79093.1"/>
    <property type="molecule type" value="Genomic_DNA"/>
</dbReference>
<dbReference type="KEGG" id="vg:9924941"/>
<sequence>MGNSFSQENKPVTNNKPNLYYVDREKFDRDYKLFGDHANNVWGQTRDRIILNPEKDYSTFPYITEERNDKKYQYDPIVSTEAGPKFVEVIVCRGNLGEEISKHPISGQIPPHDCGPNCNCTKEIIEINGTSNYFNSARKNGLVEKLRSGDMDYIVSPTSSEPYEFYRDRTFRGGANGNQTNMDTSPEDITDSDEQNDTTTTTSEMSSTSSVPSIGENKVSKNNKSAGISKISDSKLIFDSDNKDQDDEDDEDDEELEGLDTEGGFVLSNSDITTSDLYNLQMRIFRSETETDDDTDSETTENVRRALNNINSRKNIFDTEDRKILNMNSTEKWTRKTIKKNNKYH</sequence>
<dbReference type="Proteomes" id="UP000241474">
    <property type="component" value="Segment"/>
</dbReference>
<dbReference type="EMBL" id="JN036606">
    <property type="protein sequence ID" value="AEJ34563.1"/>
    <property type="molecule type" value="Genomic_DNA"/>
</dbReference>
<evidence type="ECO:0000313" key="6">
    <source>
        <dbReference type="Proteomes" id="UP000201519"/>
    </source>
</evidence>
<feature type="compositionally biased region" description="Acidic residues" evidence="1">
    <location>
        <begin position="185"/>
        <end position="196"/>
    </location>
</feature>
<dbReference type="RefSeq" id="YP_003986827.1">
    <property type="nucleotide sequence ID" value="NC_014649.1"/>
</dbReference>
<feature type="compositionally biased region" description="Basic and acidic residues" evidence="1">
    <location>
        <begin position="232"/>
        <end position="243"/>
    </location>
</feature>
<evidence type="ECO:0000313" key="3">
    <source>
        <dbReference type="EMBL" id="AEJ34563.1"/>
    </source>
</evidence>
<organism evidence="2 6">
    <name type="scientific">Acanthamoeba polyphaga mimivirus</name>
    <name type="common">APMV</name>
    <dbReference type="NCBI Taxonomy" id="212035"/>
    <lineage>
        <taxon>Viruses</taxon>
        <taxon>Varidnaviria</taxon>
        <taxon>Bamfordvirae</taxon>
        <taxon>Nucleocytoviricota</taxon>
        <taxon>Megaviricetes</taxon>
        <taxon>Imitervirales</taxon>
        <taxon>Mimiviridae</taxon>
        <taxon>Megamimivirinae</taxon>
        <taxon>Mimivirus</taxon>
        <taxon>Mimivirus bradfordmassiliense</taxon>
    </lineage>
</organism>
<evidence type="ECO:0000256" key="1">
    <source>
        <dbReference type="SAM" id="MobiDB-lite"/>
    </source>
</evidence>
<name>A0A0G2Y0F6_MIMIV</name>
<accession>A0A0G2Y0F6</accession>
<dbReference type="EMBL" id="HQ336222">
    <property type="protein sequence ID" value="ADO18141.1"/>
    <property type="molecule type" value="Genomic_DNA"/>
</dbReference>
<dbReference type="Proteomes" id="UP000201519">
    <property type="component" value="Segment"/>
</dbReference>
<evidence type="ECO:0000313" key="2">
    <source>
        <dbReference type="EMBL" id="ADO18141.1"/>
    </source>
</evidence>
<evidence type="ECO:0000313" key="7">
    <source>
        <dbReference type="Proteomes" id="UP000240552"/>
    </source>
</evidence>
<reference evidence="3 7" key="1">
    <citation type="journal article" date="2011" name="Proc. Natl. Acad. Sci. U.S.A.">
        <title>Mimivirus shows dramatic genome reduction after intraamoebal culture.</title>
        <authorList>
            <person name="Boyer M."/>
            <person name="Azza S."/>
            <person name="Barrassi L."/>
            <person name="Klose T."/>
            <person name="Campocasso A."/>
            <person name="Pagnier I."/>
            <person name="Fournous G."/>
            <person name="Borg A."/>
            <person name="Robert C."/>
            <person name="Zhang X."/>
            <person name="Desnues C."/>
            <person name="Henrissat B."/>
            <person name="Rossmann M.G."/>
            <person name="La Scola B."/>
            <person name="Raoult D."/>
        </authorList>
    </citation>
    <scope>NUCLEOTIDE SEQUENCE [LARGE SCALE GENOMIC DNA]</scope>
    <source>
        <strain evidence="3">M4</strain>
    </source>
</reference>
<dbReference type="GeneID" id="9924941"/>
<proteinExistence type="predicted"/>
<evidence type="ECO:0000313" key="4">
    <source>
        <dbReference type="EMBL" id="AKI79093.1"/>
    </source>
</evidence>